<dbReference type="Proteomes" id="UP001469553">
    <property type="component" value="Unassembled WGS sequence"/>
</dbReference>
<evidence type="ECO:0000313" key="1">
    <source>
        <dbReference type="EMBL" id="MEQ2278622.1"/>
    </source>
</evidence>
<protein>
    <submittedName>
        <fullName evidence="1">Uncharacterized protein</fullName>
    </submittedName>
</protein>
<proteinExistence type="predicted"/>
<gene>
    <name evidence="1" type="ORF">AMECASPLE_000777</name>
</gene>
<organism evidence="1 2">
    <name type="scientific">Ameca splendens</name>
    <dbReference type="NCBI Taxonomy" id="208324"/>
    <lineage>
        <taxon>Eukaryota</taxon>
        <taxon>Metazoa</taxon>
        <taxon>Chordata</taxon>
        <taxon>Craniata</taxon>
        <taxon>Vertebrata</taxon>
        <taxon>Euteleostomi</taxon>
        <taxon>Actinopterygii</taxon>
        <taxon>Neopterygii</taxon>
        <taxon>Teleostei</taxon>
        <taxon>Neoteleostei</taxon>
        <taxon>Acanthomorphata</taxon>
        <taxon>Ovalentaria</taxon>
        <taxon>Atherinomorphae</taxon>
        <taxon>Cyprinodontiformes</taxon>
        <taxon>Goodeidae</taxon>
        <taxon>Ameca</taxon>
    </lineage>
</organism>
<comment type="caution">
    <text evidence="1">The sequence shown here is derived from an EMBL/GenBank/DDBJ whole genome shotgun (WGS) entry which is preliminary data.</text>
</comment>
<keyword evidence="2" id="KW-1185">Reference proteome</keyword>
<evidence type="ECO:0000313" key="2">
    <source>
        <dbReference type="Proteomes" id="UP001469553"/>
    </source>
</evidence>
<sequence length="122" mass="13296">MNCLRSAKVSSVRNMKLKGDIFQLNNVICHISAPSSTADIKLELLTFRANVYKTVSRKWNAVFQMRSSLILFIKPALTTLKCLNGNLVDQCVGAGACTAGRDLMKLVIKGTPMPTPTAHPCS</sequence>
<accession>A0ABV0XAV3</accession>
<name>A0ABV0XAV3_9TELE</name>
<dbReference type="EMBL" id="JAHRIP010000023">
    <property type="protein sequence ID" value="MEQ2278622.1"/>
    <property type="molecule type" value="Genomic_DNA"/>
</dbReference>
<reference evidence="1 2" key="1">
    <citation type="submission" date="2021-06" db="EMBL/GenBank/DDBJ databases">
        <authorList>
            <person name="Palmer J.M."/>
        </authorList>
    </citation>
    <scope>NUCLEOTIDE SEQUENCE [LARGE SCALE GENOMIC DNA]</scope>
    <source>
        <strain evidence="1 2">AS_MEX2019</strain>
        <tissue evidence="1">Muscle</tissue>
    </source>
</reference>